<comment type="caution">
    <text evidence="1">The sequence shown here is derived from an EMBL/GenBank/DDBJ whole genome shotgun (WGS) entry which is preliminary data.</text>
</comment>
<protein>
    <submittedName>
        <fullName evidence="1">Uncharacterized protein</fullName>
    </submittedName>
</protein>
<dbReference type="EMBL" id="MNCJ02000318">
    <property type="protein sequence ID" value="KAF5816437.1"/>
    <property type="molecule type" value="Genomic_DNA"/>
</dbReference>
<proteinExistence type="predicted"/>
<reference evidence="1" key="1">
    <citation type="journal article" date="2017" name="Nature">
        <title>The sunflower genome provides insights into oil metabolism, flowering and Asterid evolution.</title>
        <authorList>
            <person name="Badouin H."/>
            <person name="Gouzy J."/>
            <person name="Grassa C.J."/>
            <person name="Murat F."/>
            <person name="Staton S.E."/>
            <person name="Cottret L."/>
            <person name="Lelandais-Briere C."/>
            <person name="Owens G.L."/>
            <person name="Carrere S."/>
            <person name="Mayjonade B."/>
            <person name="Legrand L."/>
            <person name="Gill N."/>
            <person name="Kane N.C."/>
            <person name="Bowers J.E."/>
            <person name="Hubner S."/>
            <person name="Bellec A."/>
            <person name="Berard A."/>
            <person name="Berges H."/>
            <person name="Blanchet N."/>
            <person name="Boniface M.C."/>
            <person name="Brunel D."/>
            <person name="Catrice O."/>
            <person name="Chaidir N."/>
            <person name="Claudel C."/>
            <person name="Donnadieu C."/>
            <person name="Faraut T."/>
            <person name="Fievet G."/>
            <person name="Helmstetter N."/>
            <person name="King M."/>
            <person name="Knapp S.J."/>
            <person name="Lai Z."/>
            <person name="Le Paslier M.C."/>
            <person name="Lippi Y."/>
            <person name="Lorenzon L."/>
            <person name="Mandel J.R."/>
            <person name="Marage G."/>
            <person name="Marchand G."/>
            <person name="Marquand E."/>
            <person name="Bret-Mestries E."/>
            <person name="Morien E."/>
            <person name="Nambeesan S."/>
            <person name="Nguyen T."/>
            <person name="Pegot-Espagnet P."/>
            <person name="Pouilly N."/>
            <person name="Raftis F."/>
            <person name="Sallet E."/>
            <person name="Schiex T."/>
            <person name="Thomas J."/>
            <person name="Vandecasteele C."/>
            <person name="Vares D."/>
            <person name="Vear F."/>
            <person name="Vautrin S."/>
            <person name="Crespi M."/>
            <person name="Mangin B."/>
            <person name="Burke J.M."/>
            <person name="Salse J."/>
            <person name="Munos S."/>
            <person name="Vincourt P."/>
            <person name="Rieseberg L.H."/>
            <person name="Langlade N.B."/>
        </authorList>
    </citation>
    <scope>NUCLEOTIDE SEQUENCE</scope>
    <source>
        <tissue evidence="1">Leaves</tissue>
    </source>
</reference>
<sequence>MISFDILRGPSFDGYLSSSSKDIHNPSMPYPSTPMTTQQLCLATHTHSQTNNPLV</sequence>
<organism evidence="1 2">
    <name type="scientific">Helianthus annuus</name>
    <name type="common">Common sunflower</name>
    <dbReference type="NCBI Taxonomy" id="4232"/>
    <lineage>
        <taxon>Eukaryota</taxon>
        <taxon>Viridiplantae</taxon>
        <taxon>Streptophyta</taxon>
        <taxon>Embryophyta</taxon>
        <taxon>Tracheophyta</taxon>
        <taxon>Spermatophyta</taxon>
        <taxon>Magnoliopsida</taxon>
        <taxon>eudicotyledons</taxon>
        <taxon>Gunneridae</taxon>
        <taxon>Pentapetalae</taxon>
        <taxon>asterids</taxon>
        <taxon>campanulids</taxon>
        <taxon>Asterales</taxon>
        <taxon>Asteraceae</taxon>
        <taxon>Asteroideae</taxon>
        <taxon>Heliantheae alliance</taxon>
        <taxon>Heliantheae</taxon>
        <taxon>Helianthus</taxon>
    </lineage>
</organism>
<reference evidence="1" key="2">
    <citation type="submission" date="2020-06" db="EMBL/GenBank/DDBJ databases">
        <title>Helianthus annuus Genome sequencing and assembly Release 2.</title>
        <authorList>
            <person name="Gouzy J."/>
            <person name="Langlade N."/>
            <person name="Munos S."/>
        </authorList>
    </citation>
    <scope>NUCLEOTIDE SEQUENCE</scope>
    <source>
        <tissue evidence="1">Leaves</tissue>
    </source>
</reference>
<dbReference type="Gramene" id="mRNA:HanXRQr2_Chr03g0134301">
    <property type="protein sequence ID" value="CDS:HanXRQr2_Chr03g0134301.1"/>
    <property type="gene ID" value="HanXRQr2_Chr03g0134301"/>
</dbReference>
<accession>A0A9K3JKD2</accession>
<dbReference type="AlphaFoldDB" id="A0A9K3JKD2"/>
<gene>
    <name evidence="1" type="ORF">HanXRQr2_Chr03g0134301</name>
</gene>
<keyword evidence="2" id="KW-1185">Reference proteome</keyword>
<name>A0A9K3JKD2_HELAN</name>
<evidence type="ECO:0000313" key="1">
    <source>
        <dbReference type="EMBL" id="KAF5816437.1"/>
    </source>
</evidence>
<dbReference type="Proteomes" id="UP000215914">
    <property type="component" value="Unassembled WGS sequence"/>
</dbReference>
<evidence type="ECO:0000313" key="2">
    <source>
        <dbReference type="Proteomes" id="UP000215914"/>
    </source>
</evidence>